<keyword evidence="4" id="KW-1185">Reference proteome</keyword>
<reference evidence="2 4" key="1">
    <citation type="submission" date="2023-01" db="EMBL/GenBank/DDBJ databases">
        <title>Genome-based reclassification of Anoxybacillus geothermalis as a later heterotypic synonym of Anoxybacillus rupiensis.</title>
        <authorList>
            <person name="Inan Bektas K."/>
            <person name="Canakci S."/>
            <person name="Belduz A.A."/>
            <person name="Guler H.H."/>
        </authorList>
    </citation>
    <scope>NUCLEOTIDE SEQUENCE [LARGE SCALE GENOMIC DNA]</scope>
    <source>
        <strain evidence="2 4">DSM 17127</strain>
    </source>
</reference>
<evidence type="ECO:0008006" key="6">
    <source>
        <dbReference type="Google" id="ProtNLM"/>
    </source>
</evidence>
<feature type="chain" id="PRO_5044726349" description="DUF4467 domain-containing protein" evidence="1">
    <location>
        <begin position="21"/>
        <end position="121"/>
    </location>
</feature>
<dbReference type="Proteomes" id="UP001339962">
    <property type="component" value="Unassembled WGS sequence"/>
</dbReference>
<gene>
    <name evidence="3" type="ORF">P9850_07275</name>
    <name evidence="2" type="ORF">PNH38_16760</name>
</gene>
<evidence type="ECO:0000313" key="5">
    <source>
        <dbReference type="Proteomes" id="UP001339962"/>
    </source>
</evidence>
<evidence type="ECO:0000313" key="2">
    <source>
        <dbReference type="EMBL" id="MDE8565498.1"/>
    </source>
</evidence>
<evidence type="ECO:0000313" key="4">
    <source>
        <dbReference type="Proteomes" id="UP001213979"/>
    </source>
</evidence>
<evidence type="ECO:0000256" key="1">
    <source>
        <dbReference type="SAM" id="SignalP"/>
    </source>
</evidence>
<dbReference type="Proteomes" id="UP001213979">
    <property type="component" value="Unassembled WGS sequence"/>
</dbReference>
<keyword evidence="1" id="KW-0732">Signal</keyword>
<dbReference type="PROSITE" id="PS51257">
    <property type="entry name" value="PROKAR_LIPOPROTEIN"/>
    <property type="match status" value="1"/>
</dbReference>
<dbReference type="EMBL" id="JARTLI010000008">
    <property type="protein sequence ID" value="MED5051663.1"/>
    <property type="molecule type" value="Genomic_DNA"/>
</dbReference>
<proteinExistence type="predicted"/>
<reference evidence="3 5" key="2">
    <citation type="submission" date="2023-03" db="EMBL/GenBank/DDBJ databases">
        <title>Bacillus Genome Sequencing.</title>
        <authorList>
            <person name="Dunlap C."/>
        </authorList>
    </citation>
    <scope>NUCLEOTIDE SEQUENCE [LARGE SCALE GENOMIC DNA]</scope>
    <source>
        <strain evidence="3 5">NRS-38</strain>
    </source>
</reference>
<comment type="caution">
    <text evidence="3">The sequence shown here is derived from an EMBL/GenBank/DDBJ whole genome shotgun (WGS) entry which is preliminary data.</text>
</comment>
<accession>A0ABD5ITM9</accession>
<sequence>MRFKFIVLLILSLSFLSACKDDYETKQAILKEKYNSVINQVIKLENERLKRENKPEITREETGIVVYNKGTLIWLLYYVDSKEVTATYQKENNKYVLLPVNEASNKIEKSNKDYVENLGAK</sequence>
<dbReference type="RefSeq" id="WP_066147516.1">
    <property type="nucleotide sequence ID" value="NZ_JACIDF010000001.1"/>
</dbReference>
<dbReference type="EMBL" id="JAQOTG010000024">
    <property type="protein sequence ID" value="MDE8565498.1"/>
    <property type="molecule type" value="Genomic_DNA"/>
</dbReference>
<protein>
    <recommendedName>
        <fullName evidence="6">DUF4467 domain-containing protein</fullName>
    </recommendedName>
</protein>
<dbReference type="AlphaFoldDB" id="A0ABD5ITM9"/>
<organism evidence="3 5">
    <name type="scientific">Anoxybacteroides rupiense</name>
    <dbReference type="NCBI Taxonomy" id="311460"/>
    <lineage>
        <taxon>Bacteria</taxon>
        <taxon>Bacillati</taxon>
        <taxon>Bacillota</taxon>
        <taxon>Bacilli</taxon>
        <taxon>Bacillales</taxon>
        <taxon>Anoxybacillaceae</taxon>
        <taxon>Anoxybacteroides</taxon>
    </lineage>
</organism>
<feature type="signal peptide" evidence="1">
    <location>
        <begin position="1"/>
        <end position="20"/>
    </location>
</feature>
<name>A0ABD5ITM9_9BACL</name>
<evidence type="ECO:0000313" key="3">
    <source>
        <dbReference type="EMBL" id="MED5051663.1"/>
    </source>
</evidence>